<dbReference type="AlphaFoldDB" id="A0A7T8EB42"/>
<dbReference type="Gene3D" id="2.60.120.260">
    <property type="entry name" value="Galactose-binding domain-like"/>
    <property type="match status" value="1"/>
</dbReference>
<organism evidence="1">
    <name type="scientific">Shewanella algae</name>
    <dbReference type="NCBI Taxonomy" id="38313"/>
    <lineage>
        <taxon>Bacteria</taxon>
        <taxon>Pseudomonadati</taxon>
        <taxon>Pseudomonadota</taxon>
        <taxon>Gammaproteobacteria</taxon>
        <taxon>Alteromonadales</taxon>
        <taxon>Shewanellaceae</taxon>
        <taxon>Shewanella</taxon>
    </lineage>
</organism>
<accession>A0A7T8EB42</accession>
<name>A0A7T8EB42_9GAMM</name>
<dbReference type="InterPro" id="IPR008979">
    <property type="entry name" value="Galactose-bd-like_sf"/>
</dbReference>
<sequence length="357" mass="39103">MAALILKRLTKQQNAKYVGLKDELVRVSGYGIAIHDGINPGGQLILPRHFARGRNLLRNGDFIVQQNGNQWLDAPSVGDYQYIVDGWFLQRGGSSKANVALSEADLAGSEALQRALNITTFSGGGSDDFILISQRIAGVGLLSGKKWCISFEAKCNQAKNIAVEIGNDFKSQTQNQRLLLGRASLTTDYQRFSLIGEFPRLPDAYVRGVNHHAWLYIWLEAGTNLNGRTGGIEGGNFTFKIGDIQLEELEDGDEATPFERMEYQDSRRKVRQYFEKVNSVISLNKSGNNLSDAKVSGYIPFLETKRAAPTVSPTYDFLSGATTFGISEGGFNVLATSNSDTSLARVLGYTADAEITP</sequence>
<dbReference type="EMBL" id="CP032664">
    <property type="protein sequence ID" value="QQO83143.1"/>
    <property type="molecule type" value="Genomic_DNA"/>
</dbReference>
<dbReference type="SUPFAM" id="SSF49785">
    <property type="entry name" value="Galactose-binding domain-like"/>
    <property type="match status" value="1"/>
</dbReference>
<evidence type="ECO:0000313" key="1">
    <source>
        <dbReference type="EMBL" id="QQO83143.1"/>
    </source>
</evidence>
<dbReference type="RefSeq" id="WP_335918062.1">
    <property type="nucleotide sequence ID" value="NZ_CP032664.1"/>
</dbReference>
<reference evidence="1" key="1">
    <citation type="submission" date="2018-09" db="EMBL/GenBank/DDBJ databases">
        <title>Genome sequencing and analysis.</title>
        <authorList>
            <person name="Huang Y.-T."/>
        </authorList>
    </citation>
    <scope>NUCLEOTIDE SEQUENCE</scope>
    <source>
        <strain evidence="1">HIDE</strain>
    </source>
</reference>
<proteinExistence type="predicted"/>
<gene>
    <name evidence="1" type="ORF">D7032_07645</name>
</gene>
<protein>
    <submittedName>
        <fullName evidence="1">Uncharacterized protein</fullName>
    </submittedName>
</protein>